<proteinExistence type="predicted"/>
<dbReference type="Proteomes" id="UP001386955">
    <property type="component" value="Unassembled WGS sequence"/>
</dbReference>
<dbReference type="InterPro" id="IPR053781">
    <property type="entry name" value="F-box_AtFBL13-like"/>
</dbReference>
<evidence type="ECO:0000259" key="1">
    <source>
        <dbReference type="Pfam" id="PF00646"/>
    </source>
</evidence>
<dbReference type="CDD" id="cd22160">
    <property type="entry name" value="F-box_AtFBL13-like"/>
    <property type="match status" value="1"/>
</dbReference>
<dbReference type="Gene3D" id="1.20.1280.50">
    <property type="match status" value="1"/>
</dbReference>
<dbReference type="AlphaFoldDB" id="A0AAN9SW18"/>
<keyword evidence="3" id="KW-1185">Reference proteome</keyword>
<reference evidence="2 3" key="1">
    <citation type="submission" date="2024-01" db="EMBL/GenBank/DDBJ databases">
        <title>The genomes of 5 underutilized Papilionoideae crops provide insights into root nodulation and disease resistanc.</title>
        <authorList>
            <person name="Jiang F."/>
        </authorList>
    </citation>
    <scope>NUCLEOTIDE SEQUENCE [LARGE SCALE GENOMIC DNA]</scope>
    <source>
        <strain evidence="2">DUOXIRENSHENG_FW03</strain>
        <tissue evidence="2">Leaves</tissue>
    </source>
</reference>
<dbReference type="InterPro" id="IPR055294">
    <property type="entry name" value="FBL60-like"/>
</dbReference>
<accession>A0AAN9SW18</accession>
<protein>
    <recommendedName>
        <fullName evidence="1">F-box domain-containing protein</fullName>
    </recommendedName>
</protein>
<organism evidence="2 3">
    <name type="scientific">Psophocarpus tetragonolobus</name>
    <name type="common">Winged bean</name>
    <name type="synonym">Dolichos tetragonolobus</name>
    <dbReference type="NCBI Taxonomy" id="3891"/>
    <lineage>
        <taxon>Eukaryota</taxon>
        <taxon>Viridiplantae</taxon>
        <taxon>Streptophyta</taxon>
        <taxon>Embryophyta</taxon>
        <taxon>Tracheophyta</taxon>
        <taxon>Spermatophyta</taxon>
        <taxon>Magnoliopsida</taxon>
        <taxon>eudicotyledons</taxon>
        <taxon>Gunneridae</taxon>
        <taxon>Pentapetalae</taxon>
        <taxon>rosids</taxon>
        <taxon>fabids</taxon>
        <taxon>Fabales</taxon>
        <taxon>Fabaceae</taxon>
        <taxon>Papilionoideae</taxon>
        <taxon>50 kb inversion clade</taxon>
        <taxon>NPAAA clade</taxon>
        <taxon>indigoferoid/millettioid clade</taxon>
        <taxon>Phaseoleae</taxon>
        <taxon>Psophocarpus</taxon>
    </lineage>
</organism>
<dbReference type="SUPFAM" id="SSF81383">
    <property type="entry name" value="F-box domain"/>
    <property type="match status" value="1"/>
</dbReference>
<evidence type="ECO:0000313" key="2">
    <source>
        <dbReference type="EMBL" id="KAK7407494.1"/>
    </source>
</evidence>
<name>A0AAN9SW18_PSOTE</name>
<dbReference type="InterPro" id="IPR036047">
    <property type="entry name" value="F-box-like_dom_sf"/>
</dbReference>
<evidence type="ECO:0000313" key="3">
    <source>
        <dbReference type="Proteomes" id="UP001386955"/>
    </source>
</evidence>
<dbReference type="Pfam" id="PF00646">
    <property type="entry name" value="F-box"/>
    <property type="match status" value="1"/>
</dbReference>
<sequence>MEDIISTLHDSILCHILSFLPTKVVVATSLVSKRWKPLWRSVPALDFTFYGLRKATFDCFIESLWTFLLSRELDQPLRRVFLRCTYHHVDVTALNACLSAVAQRRLLKVDRRYLIPGFHNLTHIEFGYFFGAEDWIVVVELLKHCPKLQTLFIYMV</sequence>
<dbReference type="PANTHER" id="PTHR31293:SF12">
    <property type="entry name" value="RNI-LIKE SUPERFAMILY PROTEIN"/>
    <property type="match status" value="1"/>
</dbReference>
<dbReference type="EMBL" id="JAYMYS010000002">
    <property type="protein sequence ID" value="KAK7407494.1"/>
    <property type="molecule type" value="Genomic_DNA"/>
</dbReference>
<dbReference type="InterPro" id="IPR001810">
    <property type="entry name" value="F-box_dom"/>
</dbReference>
<comment type="caution">
    <text evidence="2">The sequence shown here is derived from an EMBL/GenBank/DDBJ whole genome shotgun (WGS) entry which is preliminary data.</text>
</comment>
<dbReference type="PANTHER" id="PTHR31293">
    <property type="entry name" value="RNI-LIKE SUPERFAMILY PROTEIN"/>
    <property type="match status" value="1"/>
</dbReference>
<feature type="domain" description="F-box" evidence="1">
    <location>
        <begin position="5"/>
        <end position="43"/>
    </location>
</feature>
<gene>
    <name evidence="2" type="ORF">VNO78_09447</name>
</gene>